<reference evidence="14" key="1">
    <citation type="submission" date="2005-09" db="EMBL/GenBank/DDBJ databases">
        <title>Annotation of the Aspergillus terreus NIH2624 genome.</title>
        <authorList>
            <person name="Birren B.W."/>
            <person name="Lander E.S."/>
            <person name="Galagan J.E."/>
            <person name="Nusbaum C."/>
            <person name="Devon K."/>
            <person name="Henn M."/>
            <person name="Ma L.-J."/>
            <person name="Jaffe D.B."/>
            <person name="Butler J."/>
            <person name="Alvarez P."/>
            <person name="Gnerre S."/>
            <person name="Grabherr M."/>
            <person name="Kleber M."/>
            <person name="Mauceli E.W."/>
            <person name="Brockman W."/>
            <person name="Rounsley S."/>
            <person name="Young S.K."/>
            <person name="LaButti K."/>
            <person name="Pushparaj V."/>
            <person name="DeCaprio D."/>
            <person name="Crawford M."/>
            <person name="Koehrsen M."/>
            <person name="Engels R."/>
            <person name="Montgomery P."/>
            <person name="Pearson M."/>
            <person name="Howarth C."/>
            <person name="Larson L."/>
            <person name="Luoma S."/>
            <person name="White J."/>
            <person name="Alvarado L."/>
            <person name="Kodira C.D."/>
            <person name="Zeng Q."/>
            <person name="Oleary S."/>
            <person name="Yandava C."/>
            <person name="Denning D.W."/>
            <person name="Nierman W.C."/>
            <person name="Milne T."/>
            <person name="Madden K."/>
        </authorList>
    </citation>
    <scope>NUCLEOTIDE SEQUENCE [LARGE SCALE GENOMIC DNA]</scope>
    <source>
        <strain evidence="14">NIH 2624 / FGSC A1156</strain>
    </source>
</reference>
<dbReference type="AlphaFoldDB" id="Q0D0M6"/>
<dbReference type="RefSeq" id="XP_001210594.1">
    <property type="nucleotide sequence ID" value="XM_001210594.1"/>
</dbReference>
<keyword evidence="3" id="KW-0813">Transport</keyword>
<organism evidence="13 14">
    <name type="scientific">Aspergillus terreus (strain NIH 2624 / FGSC A1156)</name>
    <dbReference type="NCBI Taxonomy" id="341663"/>
    <lineage>
        <taxon>Eukaryota</taxon>
        <taxon>Fungi</taxon>
        <taxon>Dikarya</taxon>
        <taxon>Ascomycota</taxon>
        <taxon>Pezizomycotina</taxon>
        <taxon>Eurotiomycetes</taxon>
        <taxon>Eurotiomycetidae</taxon>
        <taxon>Eurotiales</taxon>
        <taxon>Aspergillaceae</taxon>
        <taxon>Aspergillus</taxon>
        <taxon>Aspergillus subgen. Circumdati</taxon>
    </lineage>
</organism>
<dbReference type="EMBL" id="CH476594">
    <property type="protein sequence ID" value="EAU39154.1"/>
    <property type="molecule type" value="Genomic_DNA"/>
</dbReference>
<dbReference type="GO" id="GO:0015031">
    <property type="term" value="P:protein transport"/>
    <property type="evidence" value="ECO:0007669"/>
    <property type="project" value="UniProtKB-KW"/>
</dbReference>
<evidence type="ECO:0000256" key="4">
    <source>
        <dbReference type="ARBA" id="ARBA00022692"/>
    </source>
</evidence>
<dbReference type="PANTHER" id="PTHR13050">
    <property type="entry name" value="USE1-LIKE PROTEIN"/>
    <property type="match status" value="1"/>
</dbReference>
<dbReference type="GO" id="GO:0006890">
    <property type="term" value="P:retrograde vesicle-mediated transport, Golgi to endoplasmic reticulum"/>
    <property type="evidence" value="ECO:0007669"/>
    <property type="project" value="TreeGrafter"/>
</dbReference>
<dbReference type="GO" id="GO:0031201">
    <property type="term" value="C:SNARE complex"/>
    <property type="evidence" value="ECO:0007669"/>
    <property type="project" value="TreeGrafter"/>
</dbReference>
<evidence type="ECO:0000256" key="11">
    <source>
        <dbReference type="SAM" id="MobiDB-lite"/>
    </source>
</evidence>
<dbReference type="GO" id="GO:0005484">
    <property type="term" value="F:SNAP receptor activity"/>
    <property type="evidence" value="ECO:0007669"/>
    <property type="project" value="TreeGrafter"/>
</dbReference>
<evidence type="ECO:0000256" key="1">
    <source>
        <dbReference type="ARBA" id="ARBA00004163"/>
    </source>
</evidence>
<dbReference type="VEuPathDB" id="FungiDB:ATEG_00508"/>
<dbReference type="OMA" id="YAWIFGL"/>
<evidence type="ECO:0000313" key="13">
    <source>
        <dbReference type="EMBL" id="EAU39154.1"/>
    </source>
</evidence>
<evidence type="ECO:0000256" key="12">
    <source>
        <dbReference type="SAM" id="Phobius"/>
    </source>
</evidence>
<evidence type="ECO:0000256" key="8">
    <source>
        <dbReference type="ARBA" id="ARBA00022989"/>
    </source>
</evidence>
<evidence type="ECO:0000313" key="14">
    <source>
        <dbReference type="Proteomes" id="UP000007963"/>
    </source>
</evidence>
<dbReference type="HOGENOM" id="CLU_027976_0_0_1"/>
<evidence type="ECO:0000256" key="5">
    <source>
        <dbReference type="ARBA" id="ARBA00022824"/>
    </source>
</evidence>
<sequence length="333" mass="36624">MTITTYEAIGDSTDLAILSLTRLFARLEHNLLSPAADLKPLRQSELQRMRVGANIDYARTHLHALERSLPQIKPLDRRHELQTDLSRHRQTLKRLQQVLDDVQAEAELRGTQQHDDDEESEADAVEDLLLGTPDEGNTSDEGVDRDSDAATPSQTTPQATGAAPTALPTAATTTTAAEPPMSTTAATSTLRNRSHAPADAQATATGSSLHGHRPQSPSPADTSRLQAREQTLTDHRAEQEELTNSLLSLATQLKTSSQAFQSSLESEKSVLQRAVEGIDRTTSNMEAAGRRMGMLRRMTEGKGWWGRMMLYAWIFGLWLVAVLIVFLGPKLRF</sequence>
<keyword evidence="9 12" id="KW-0472">Membrane</keyword>
<dbReference type="GO" id="GO:0005789">
    <property type="term" value="C:endoplasmic reticulum membrane"/>
    <property type="evidence" value="ECO:0007669"/>
    <property type="project" value="UniProtKB-SubCell"/>
</dbReference>
<dbReference type="GeneID" id="4355262"/>
<dbReference type="eggNOG" id="ENOG502SCD1">
    <property type="taxonomic scope" value="Eukaryota"/>
</dbReference>
<keyword evidence="10" id="KW-0175">Coiled coil</keyword>
<accession>Q0D0M6</accession>
<keyword evidence="5" id="KW-0256">Endoplasmic reticulum</keyword>
<dbReference type="PANTHER" id="PTHR13050:SF7">
    <property type="entry name" value="VESICLE TRANSPORT PROTEIN USE1"/>
    <property type="match status" value="1"/>
</dbReference>
<feature type="region of interest" description="Disordered" evidence="11">
    <location>
        <begin position="130"/>
        <end position="227"/>
    </location>
</feature>
<keyword evidence="7" id="KW-0653">Protein transport</keyword>
<evidence type="ECO:0000256" key="6">
    <source>
        <dbReference type="ARBA" id="ARBA00022892"/>
    </source>
</evidence>
<evidence type="ECO:0000256" key="3">
    <source>
        <dbReference type="ARBA" id="ARBA00022448"/>
    </source>
</evidence>
<keyword evidence="6" id="KW-0931">ER-Golgi transport</keyword>
<dbReference type="InterPro" id="IPR019150">
    <property type="entry name" value="Vesicle_transport_protein_Use1"/>
</dbReference>
<evidence type="ECO:0000256" key="10">
    <source>
        <dbReference type="SAM" id="Coils"/>
    </source>
</evidence>
<dbReference type="STRING" id="341663.Q0D0M6"/>
<protein>
    <recommendedName>
        <fullName evidence="15">Synaptobrevin</fullName>
    </recommendedName>
</protein>
<comment type="similarity">
    <text evidence="2">Belongs to the USE1 family.</text>
</comment>
<evidence type="ECO:0000256" key="7">
    <source>
        <dbReference type="ARBA" id="ARBA00022927"/>
    </source>
</evidence>
<proteinExistence type="inferred from homology"/>
<comment type="subcellular location">
    <subcellularLocation>
        <location evidence="1">Endoplasmic reticulum membrane</location>
        <topology evidence="1">Single-pass type IV membrane protein</topology>
    </subcellularLocation>
</comment>
<evidence type="ECO:0000256" key="2">
    <source>
        <dbReference type="ARBA" id="ARBA00007891"/>
    </source>
</evidence>
<evidence type="ECO:0000256" key="9">
    <source>
        <dbReference type="ARBA" id="ARBA00023136"/>
    </source>
</evidence>
<dbReference type="CDD" id="cd15860">
    <property type="entry name" value="SNARE_USE1"/>
    <property type="match status" value="1"/>
</dbReference>
<gene>
    <name evidence="13" type="ORF">ATEG_00508</name>
</gene>
<name>Q0D0M6_ASPTN</name>
<feature type="coiled-coil region" evidence="10">
    <location>
        <begin position="78"/>
        <end position="105"/>
    </location>
</feature>
<feature type="compositionally biased region" description="Polar residues" evidence="11">
    <location>
        <begin position="218"/>
        <end position="227"/>
    </location>
</feature>
<dbReference type="Proteomes" id="UP000007963">
    <property type="component" value="Unassembled WGS sequence"/>
</dbReference>
<evidence type="ECO:0008006" key="15">
    <source>
        <dbReference type="Google" id="ProtNLM"/>
    </source>
</evidence>
<dbReference type="OrthoDB" id="3231855at2759"/>
<feature type="compositionally biased region" description="Low complexity" evidence="11">
    <location>
        <begin position="149"/>
        <end position="189"/>
    </location>
</feature>
<feature type="transmembrane region" description="Helical" evidence="12">
    <location>
        <begin position="304"/>
        <end position="327"/>
    </location>
</feature>
<keyword evidence="8 12" id="KW-1133">Transmembrane helix</keyword>
<keyword evidence="4 12" id="KW-0812">Transmembrane</keyword>